<dbReference type="GO" id="GO:0005874">
    <property type="term" value="C:microtubule"/>
    <property type="evidence" value="ECO:0007669"/>
    <property type="project" value="TreeGrafter"/>
</dbReference>
<keyword evidence="1" id="KW-0547">Nucleotide-binding</keyword>
<dbReference type="InterPro" id="IPR027640">
    <property type="entry name" value="Kinesin-like_fam"/>
</dbReference>
<dbReference type="GO" id="GO:0005871">
    <property type="term" value="C:kinesin complex"/>
    <property type="evidence" value="ECO:0007669"/>
    <property type="project" value="TreeGrafter"/>
</dbReference>
<dbReference type="SMART" id="SM00129">
    <property type="entry name" value="KISc"/>
    <property type="match status" value="1"/>
</dbReference>
<keyword evidence="1" id="KW-0067">ATP-binding</keyword>
<dbReference type="GO" id="GO:0016887">
    <property type="term" value="F:ATP hydrolysis activity"/>
    <property type="evidence" value="ECO:0007669"/>
    <property type="project" value="TreeGrafter"/>
</dbReference>
<dbReference type="Proteomes" id="UP000078240">
    <property type="component" value="Unassembled WGS sequence"/>
</dbReference>
<dbReference type="GO" id="GO:0007018">
    <property type="term" value="P:microtubule-based movement"/>
    <property type="evidence" value="ECO:0007669"/>
    <property type="project" value="InterPro"/>
</dbReference>
<dbReference type="PRINTS" id="PR00380">
    <property type="entry name" value="KINESINHEAVY"/>
</dbReference>
<dbReference type="Gene3D" id="3.40.850.10">
    <property type="entry name" value="Kinesin motor domain"/>
    <property type="match status" value="1"/>
</dbReference>
<evidence type="ECO:0000313" key="4">
    <source>
        <dbReference type="EMBL" id="OAQ75188.1"/>
    </source>
</evidence>
<evidence type="ECO:0000256" key="1">
    <source>
        <dbReference type="PROSITE-ProRule" id="PRU00283"/>
    </source>
</evidence>
<dbReference type="InterPro" id="IPR027417">
    <property type="entry name" value="P-loop_NTPase"/>
</dbReference>
<dbReference type="GO" id="GO:0005819">
    <property type="term" value="C:spindle"/>
    <property type="evidence" value="ECO:0007669"/>
    <property type="project" value="TreeGrafter"/>
</dbReference>
<accession>A0A179GCB6</accession>
<feature type="region of interest" description="Disordered" evidence="2">
    <location>
        <begin position="454"/>
        <end position="474"/>
    </location>
</feature>
<reference evidence="4 5" key="1">
    <citation type="submission" date="2016-01" db="EMBL/GenBank/DDBJ databases">
        <title>Biosynthesis of antibiotic leucinostatins and their inhibition on Phytophthora in bio-control Purpureocillium lilacinum.</title>
        <authorList>
            <person name="Wang G."/>
            <person name="Liu Z."/>
            <person name="Lin R."/>
            <person name="Li E."/>
            <person name="Mao Z."/>
            <person name="Ling J."/>
            <person name="Yin W."/>
            <person name="Xie B."/>
        </authorList>
    </citation>
    <scope>NUCLEOTIDE SEQUENCE [LARGE SCALE GENOMIC DNA]</scope>
    <source>
        <strain evidence="4">PLBJ-1</strain>
    </source>
</reference>
<comment type="caution">
    <text evidence="4">The sequence shown here is derived from an EMBL/GenBank/DDBJ whole genome shotgun (WGS) entry which is preliminary data.</text>
</comment>
<dbReference type="PANTHER" id="PTHR24115:SF0">
    <property type="entry name" value="FI21273P1-RELATED"/>
    <property type="match status" value="1"/>
</dbReference>
<dbReference type="SUPFAM" id="SSF52540">
    <property type="entry name" value="P-loop containing nucleoside triphosphate hydrolases"/>
    <property type="match status" value="1"/>
</dbReference>
<name>A0A179GCB6_PURLI</name>
<feature type="binding site" evidence="1">
    <location>
        <begin position="126"/>
        <end position="133"/>
    </location>
    <ligand>
        <name>ATP</name>
        <dbReference type="ChEBI" id="CHEBI:30616"/>
    </ligand>
</feature>
<dbReference type="EMBL" id="LSBH01000008">
    <property type="protein sequence ID" value="OAQ75188.1"/>
    <property type="molecule type" value="Genomic_DNA"/>
</dbReference>
<feature type="domain" description="Kinesin motor" evidence="3">
    <location>
        <begin position="36"/>
        <end position="366"/>
    </location>
</feature>
<dbReference type="Pfam" id="PF00225">
    <property type="entry name" value="Kinesin"/>
    <property type="match status" value="1"/>
</dbReference>
<sequence length="619" mass="68194">MEDFYIENADRFRALVQRAKLEPPRQPTGTVPATRDMTVVTRIRPLTADEIEFPEAVFARARQQGVVDAHELRKAVRGPPVLKSSVYTVDRVYGPEDTTEAIYDDVVRELVPWSWGGGISTLFAYGQTGSGKTFSISGLEKLVAEAIMGGSLEGERKVYVSIVELAGASSFDLLNQRKSISILEDAFGVTQLAGALEHHVQSTAELLSLIETATEFRRTEATAKNDTSSRTHAICRLRIEIPSMPTADDGIFYLIDLAGSEGARDKQDHSPERMRESRAINVSLSVLKDCIRGKTEHDNAVMIGQGRRKPHVPFRQNQLTKVLKHVFDPAGTRSCKTVVLTCINPCLADVHPGRNSLRFAEMLRVFVPTAKEATYDAKSPITWDNEQMRAWIDANSGSPAISSELLAPTETGAQLLRLPAPEFELRCLKTEGVTPEQATAFRSKVWQTHVDAQRARAKSASRGGGPDGSTKFPESTDELLRFVSVVDRSSSIEPQEEIRALDFKERIRPGMVVAWTPPERYPMGLADGLKLVVVLCPVASMGDHGTLDAKGEMIGPNDEGNTDAGGRPAKYLCALVNPGVMSGAYEVSMWRQLAIDVSWMDKEVLLEYDPATRFYYIAV</sequence>
<dbReference type="GO" id="GO:0005524">
    <property type="term" value="F:ATP binding"/>
    <property type="evidence" value="ECO:0007669"/>
    <property type="project" value="UniProtKB-UniRule"/>
</dbReference>
<evidence type="ECO:0000313" key="5">
    <source>
        <dbReference type="Proteomes" id="UP000078240"/>
    </source>
</evidence>
<proteinExistence type="inferred from homology"/>
<dbReference type="PROSITE" id="PS50067">
    <property type="entry name" value="KINESIN_MOTOR_2"/>
    <property type="match status" value="1"/>
</dbReference>
<protein>
    <submittedName>
        <fullName evidence="4">Kinesin motor domain-containing protein</fullName>
    </submittedName>
</protein>
<keyword evidence="1" id="KW-0505">Motor protein</keyword>
<dbReference type="InterPro" id="IPR001752">
    <property type="entry name" value="Kinesin_motor_dom"/>
</dbReference>
<evidence type="ECO:0000259" key="3">
    <source>
        <dbReference type="PROSITE" id="PS50067"/>
    </source>
</evidence>
<gene>
    <name evidence="4" type="ORF">VFPBJ_09163</name>
</gene>
<comment type="similarity">
    <text evidence="1">Belongs to the TRAFAC class myosin-kinesin ATPase superfamily. Kinesin family.</text>
</comment>
<organism evidence="4 5">
    <name type="scientific">Purpureocillium lilacinum</name>
    <name type="common">Paecilomyces lilacinus</name>
    <dbReference type="NCBI Taxonomy" id="33203"/>
    <lineage>
        <taxon>Eukaryota</taxon>
        <taxon>Fungi</taxon>
        <taxon>Dikarya</taxon>
        <taxon>Ascomycota</taxon>
        <taxon>Pezizomycotina</taxon>
        <taxon>Sordariomycetes</taxon>
        <taxon>Hypocreomycetidae</taxon>
        <taxon>Hypocreales</taxon>
        <taxon>Ophiocordycipitaceae</taxon>
        <taxon>Purpureocillium</taxon>
    </lineage>
</organism>
<evidence type="ECO:0000256" key="2">
    <source>
        <dbReference type="SAM" id="MobiDB-lite"/>
    </source>
</evidence>
<dbReference type="GO" id="GO:0003777">
    <property type="term" value="F:microtubule motor activity"/>
    <property type="evidence" value="ECO:0007669"/>
    <property type="project" value="InterPro"/>
</dbReference>
<dbReference type="PANTHER" id="PTHR24115">
    <property type="entry name" value="KINESIN-RELATED"/>
    <property type="match status" value="1"/>
</dbReference>
<dbReference type="AlphaFoldDB" id="A0A179GCB6"/>
<dbReference type="GO" id="GO:0008017">
    <property type="term" value="F:microtubule binding"/>
    <property type="evidence" value="ECO:0007669"/>
    <property type="project" value="InterPro"/>
</dbReference>
<dbReference type="InterPro" id="IPR036961">
    <property type="entry name" value="Kinesin_motor_dom_sf"/>
</dbReference>